<keyword evidence="1" id="KW-0472">Membrane</keyword>
<evidence type="ECO:0000313" key="3">
    <source>
        <dbReference type="Proteomes" id="UP000199032"/>
    </source>
</evidence>
<name>A0A0S4L170_9BACT</name>
<dbReference type="Proteomes" id="UP000199032">
    <property type="component" value="Unassembled WGS sequence"/>
</dbReference>
<reference evidence="2 3" key="1">
    <citation type="submission" date="2015-10" db="EMBL/GenBank/DDBJ databases">
        <authorList>
            <person name="Gilbert D.G."/>
        </authorList>
    </citation>
    <scope>NUCLEOTIDE SEQUENCE [LARGE SCALE GENOMIC DNA]</scope>
    <source>
        <strain evidence="2">COMA1</strain>
    </source>
</reference>
<evidence type="ECO:0000256" key="1">
    <source>
        <dbReference type="SAM" id="Phobius"/>
    </source>
</evidence>
<organism evidence="2 3">
    <name type="scientific">Candidatus Nitrospira nitrosa</name>
    <dbReference type="NCBI Taxonomy" id="1742972"/>
    <lineage>
        <taxon>Bacteria</taxon>
        <taxon>Pseudomonadati</taxon>
        <taxon>Nitrospirota</taxon>
        <taxon>Nitrospiria</taxon>
        <taxon>Nitrospirales</taxon>
        <taxon>Nitrospiraceae</taxon>
        <taxon>Nitrospira</taxon>
    </lineage>
</organism>
<keyword evidence="1" id="KW-0812">Transmembrane</keyword>
<feature type="transmembrane region" description="Helical" evidence="1">
    <location>
        <begin position="46"/>
        <end position="72"/>
    </location>
</feature>
<dbReference type="Pfam" id="PF00873">
    <property type="entry name" value="ACR_tran"/>
    <property type="match status" value="1"/>
</dbReference>
<dbReference type="SUPFAM" id="SSF82866">
    <property type="entry name" value="Multidrug efflux transporter AcrB transmembrane domain"/>
    <property type="match status" value="1"/>
</dbReference>
<feature type="transmembrane region" description="Helical" evidence="1">
    <location>
        <begin position="12"/>
        <end position="34"/>
    </location>
</feature>
<dbReference type="RefSeq" id="WP_218055260.1">
    <property type="nucleotide sequence ID" value="NZ_CZQA01000001.1"/>
</dbReference>
<dbReference type="GO" id="GO:0005886">
    <property type="term" value="C:plasma membrane"/>
    <property type="evidence" value="ECO:0007669"/>
    <property type="project" value="TreeGrafter"/>
</dbReference>
<dbReference type="Gene3D" id="1.20.1640.10">
    <property type="entry name" value="Multidrug efflux transporter AcrB transmembrane domain"/>
    <property type="match status" value="1"/>
</dbReference>
<keyword evidence="1" id="KW-1133">Transmembrane helix</keyword>
<dbReference type="PANTHER" id="PTHR32063">
    <property type="match status" value="1"/>
</dbReference>
<proteinExistence type="predicted"/>
<protein>
    <submittedName>
        <fullName evidence="2">Uncharacterized protein</fullName>
    </submittedName>
</protein>
<evidence type="ECO:0000313" key="2">
    <source>
        <dbReference type="EMBL" id="CUS31271.1"/>
    </source>
</evidence>
<sequence>MSRLAAIREASLTRLRPVLMTSAATIFSHFPLVLGTGPGAAARKSIGMILVTEMTVGTLFTLFVVPIFYSLLAAQYQSAPVSETKSETALIPVEADA</sequence>
<dbReference type="GO" id="GO:0042910">
    <property type="term" value="F:xenobiotic transmembrane transporter activity"/>
    <property type="evidence" value="ECO:0007669"/>
    <property type="project" value="TreeGrafter"/>
</dbReference>
<dbReference type="InterPro" id="IPR001036">
    <property type="entry name" value="Acrflvin-R"/>
</dbReference>
<gene>
    <name evidence="2" type="ORF">COMA1_10024</name>
</gene>
<dbReference type="EMBL" id="CZQA01000001">
    <property type="protein sequence ID" value="CUS31271.1"/>
    <property type="molecule type" value="Genomic_DNA"/>
</dbReference>
<dbReference type="AlphaFoldDB" id="A0A0S4L170"/>
<dbReference type="PANTHER" id="PTHR32063:SF14">
    <property type="entry name" value="BLL4319 PROTEIN"/>
    <property type="match status" value="1"/>
</dbReference>
<keyword evidence="3" id="KW-1185">Reference proteome</keyword>
<dbReference type="STRING" id="1742972.COMA1_10024"/>
<accession>A0A0S4L170</accession>